<evidence type="ECO:0000313" key="3">
    <source>
        <dbReference type="EnsemblMetazoa" id="CLYHEMP018657.1"/>
    </source>
</evidence>
<feature type="coiled-coil region" evidence="1">
    <location>
        <begin position="836"/>
        <end position="913"/>
    </location>
</feature>
<feature type="region of interest" description="Disordered" evidence="2">
    <location>
        <begin position="562"/>
        <end position="611"/>
    </location>
</feature>
<accession>A0A7M5X789</accession>
<evidence type="ECO:0000313" key="4">
    <source>
        <dbReference type="Proteomes" id="UP000594262"/>
    </source>
</evidence>
<protein>
    <submittedName>
        <fullName evidence="3">Uncharacterized protein</fullName>
    </submittedName>
</protein>
<feature type="region of interest" description="Disordered" evidence="2">
    <location>
        <begin position="206"/>
        <end position="311"/>
    </location>
</feature>
<feature type="region of interest" description="Disordered" evidence="2">
    <location>
        <begin position="660"/>
        <end position="759"/>
    </location>
</feature>
<dbReference type="Proteomes" id="UP000594262">
    <property type="component" value="Unplaced"/>
</dbReference>
<keyword evidence="4" id="KW-1185">Reference proteome</keyword>
<feature type="compositionally biased region" description="Basic and acidic residues" evidence="2">
    <location>
        <begin position="206"/>
        <end position="231"/>
    </location>
</feature>
<evidence type="ECO:0000256" key="1">
    <source>
        <dbReference type="SAM" id="Coils"/>
    </source>
</evidence>
<feature type="region of interest" description="Disordered" evidence="2">
    <location>
        <begin position="356"/>
        <end position="442"/>
    </location>
</feature>
<keyword evidence="1" id="KW-0175">Coiled coil</keyword>
<feature type="compositionally biased region" description="Basic and acidic residues" evidence="2">
    <location>
        <begin position="240"/>
        <end position="294"/>
    </location>
</feature>
<feature type="region of interest" description="Disordered" evidence="2">
    <location>
        <begin position="1223"/>
        <end position="1246"/>
    </location>
</feature>
<feature type="coiled-coil region" evidence="1">
    <location>
        <begin position="1677"/>
        <end position="1751"/>
    </location>
</feature>
<feature type="region of interest" description="Disordered" evidence="2">
    <location>
        <begin position="1451"/>
        <end position="1482"/>
    </location>
</feature>
<feature type="coiled-coil region" evidence="1">
    <location>
        <begin position="1130"/>
        <end position="1176"/>
    </location>
</feature>
<feature type="compositionally biased region" description="Basic and acidic residues" evidence="2">
    <location>
        <begin position="660"/>
        <end position="677"/>
    </location>
</feature>
<feature type="region of interest" description="Disordered" evidence="2">
    <location>
        <begin position="1"/>
        <end position="22"/>
    </location>
</feature>
<feature type="region of interest" description="Disordered" evidence="2">
    <location>
        <begin position="83"/>
        <end position="175"/>
    </location>
</feature>
<dbReference type="EnsemblMetazoa" id="CLYHEMT018657.1">
    <property type="protein sequence ID" value="CLYHEMP018657.1"/>
    <property type="gene ID" value="CLYHEMG018657"/>
</dbReference>
<feature type="compositionally biased region" description="Basic and acidic residues" evidence="2">
    <location>
        <begin position="685"/>
        <end position="759"/>
    </location>
</feature>
<feature type="compositionally biased region" description="Acidic residues" evidence="2">
    <location>
        <begin position="146"/>
        <end position="166"/>
    </location>
</feature>
<feature type="coiled-coil region" evidence="1">
    <location>
        <begin position="1072"/>
        <end position="1106"/>
    </location>
</feature>
<proteinExistence type="predicted"/>
<feature type="compositionally biased region" description="Basic and acidic residues" evidence="2">
    <location>
        <begin position="1182"/>
        <end position="1204"/>
    </location>
</feature>
<reference evidence="3" key="1">
    <citation type="submission" date="2021-01" db="UniProtKB">
        <authorList>
            <consortium name="EnsemblMetazoa"/>
        </authorList>
    </citation>
    <scope>IDENTIFICATION</scope>
</reference>
<evidence type="ECO:0000256" key="2">
    <source>
        <dbReference type="SAM" id="MobiDB-lite"/>
    </source>
</evidence>
<organism evidence="3 4">
    <name type="scientific">Clytia hemisphaerica</name>
    <dbReference type="NCBI Taxonomy" id="252671"/>
    <lineage>
        <taxon>Eukaryota</taxon>
        <taxon>Metazoa</taxon>
        <taxon>Cnidaria</taxon>
        <taxon>Hydrozoa</taxon>
        <taxon>Hydroidolina</taxon>
        <taxon>Leptothecata</taxon>
        <taxon>Obeliida</taxon>
        <taxon>Clytiidae</taxon>
        <taxon>Clytia</taxon>
    </lineage>
</organism>
<feature type="coiled-coil region" evidence="1">
    <location>
        <begin position="937"/>
        <end position="985"/>
    </location>
</feature>
<name>A0A7M5X789_9CNID</name>
<feature type="compositionally biased region" description="Basic and acidic residues" evidence="2">
    <location>
        <begin position="89"/>
        <end position="109"/>
    </location>
</feature>
<sequence>MDTHNRAQEKADMKAHDQEKKNEAKLLEKELIRKEKELIRHLEKETKETKSGRRIEFKLPTDKLKAHALRMAGKLFGVTHSTIEEEQIDTEKSEVNVTKPAEKPEKQTEDDCSSAEFPSTVWKQGKLVTEAKSTAKTSKGELLGSDWEDSSDEESDDSGESESESDSDSKPGKSKFAEMLEYNIKALDEFNSSGFERESKHFKEAMENFEVTKQRTERQKLRIQQEREENKKKRAQQHRQSIDEENKRKEQTKEDKKSKYEHEKAKKLLKHQEKMAKIEEKHQLKEDKKMDKEVAKHHKKKLNKLKAKDKEHEKVIAQKAKDMKKQEKEFTKEWKDSDNEYKKVTKEHTKKLKKKYAEMAKEREKLRKEEEKLKKEELATKKKQQKEDKERLGKVQEAQKQEEKEAKAREKEIRELEKMSHKRTVSKDKKYQKMLDKDVQRENKERLEKIKLQEKKEKREGKQRSKEIAELEKLRKKQAAKDLARALKDRHVVYVGMEEDARQEMKEREEFIKQHNKEVREKDKEIRAVEREQAKLARKELQRLQKEGRVEERKAAKEKRLELRRMKAEQARADKEAKWNAKEMERMEKEKERLAKKEAEAQKREEQIQFREEKMEMEAKLREMEKEKLVQEKDAEGKMKLIAMMEKEQEKEAVKEMERLKKEGKIQEKRMEKEMKTRLRKLKSEKRMQETEAKKQQREIERMEADECKRAEKELERIKKEGKYKESKEARDMRERLKKLKAEQKKKEKEDEKRQKEKASLEKIEREIMVQQALLLTDAEQLKKIDETLAMCKETTASKNRLKEKEIDLINDEIDYETKAELHEISGDLRDIFGEQSRIQQQKDDLKTEGDDLETKEQEIQGEVDTYVEDLSGELQSKVQHIRRVQNETVAKVDQLKEAAAERKRQYADMMEEFDRNELVIEELVKENVPSDHQEKIEKYRVRKEELNQQIEEARLKLKSQHLQMEDLNEQEQDLKDEEDDILLNESGDMTELMEVKMNAADCEHKEQEFETEIDAMLLERGVVSQEIHEVAAREEVLMNSDQTDKVKEELQTVRREGVQNKEIHEKIRARISNLRLKMAEECRQKQELEIKAKELIENKVTEEGQNQLRSIKKRIEEIHGNKRDLKVLVEMNNEKAQDLKKDLVTAQKDEDVSIFKVLNKEAQNEYQRLKDLQMKQQKGLRKNEKELFKSKKEQRKASKKQDAFDKKEIKLLEKEATKENKLKIKKLKEDRKDQREAKKQQVKKEKVLLKHEMKMKKNEQSLKAKEEKILGKALKKETAVKVKELKKQYKEKERLEKQLEKEVKALQKAKETKAKQQIKEDVKILKMKDSLSKLDKLQRLQQEYEKLKTSRDEEVVALETKINKDDEEILVVENQIHQIQQEEIDNDQVFDGSINSGFPGKSDVSKVIVTNKSNVAKFIDTGSNFDSSSGDESRYILGDQSEVERSEYVEVSDISNDDESDLEDVGEKVKKEKKKEKKENPFQRRLKKLRIKAMSSPKDAKKLKKECKKLDVQAKKEKKALKKKLELEEKHELKLHKMAEKNEKEMMKEVAKHGKKLMKNMEKEQKKQMALEKKAMKYTMKEQLKPQPATNNMAAILGKEIMTMFQNNGNMLGKVNKGLLVDPMKLVQPTATGKGADVIKEMCRNVMLHKFENYDSENLVLKNEIKTLRFALEACNDKNNSQLTGYEERIQAADAEIKELEQYRDNAEMLVQQVNAMHQQLHYMVNPSEYEKMERRVNMLNRKILKFKGERDYLYADRHRLDEQNDELKMMIKIEKQHKYNSDERLENETRMCNAYREKFLALEKKFDEQTQQSINEQRRILFEYGYRVKDNVFQDKSQTVQDLKDRVVKLELVVKEKEKMISEMGSVERKEEHARSMLKEVELQMKRMNKSNTMYLKEERTLNRQYEVQADRALKNRIKELKVFNHGPSKEAFRDCQKLKKELRVMQKEKQGLQRLIDEKDHVIKTMTSSMKPGHVCKPDGLRGERNCKYCNEGTHLVSERMREKLMFPYHQHAQCQPRQQKIASQIVVNPDVKIPTLSQIQRLQYESYVKNNKRQLFRIQEVERAAKILYKEIQDRFSEEDDKKGKPMVEQLAHTMVSMMMELKDFAILQNVCDDKEPEKKQDQS</sequence>
<feature type="region of interest" description="Disordered" evidence="2">
    <location>
        <begin position="1176"/>
        <end position="1204"/>
    </location>
</feature>
<feature type="coiled-coil region" evidence="1">
    <location>
        <begin position="1842"/>
        <end position="1958"/>
    </location>
</feature>
<feature type="compositionally biased region" description="Basic residues" evidence="2">
    <location>
        <begin position="295"/>
        <end position="305"/>
    </location>
</feature>
<feature type="compositionally biased region" description="Acidic residues" evidence="2">
    <location>
        <begin position="1456"/>
        <end position="1465"/>
    </location>
</feature>
<dbReference type="OrthoDB" id="10692426at2759"/>